<dbReference type="PANTHER" id="PTHR33434:SF3">
    <property type="entry name" value="DEGV DOMAIN-CONTAINING PROTEIN YITS"/>
    <property type="match status" value="1"/>
</dbReference>
<accession>A0A3D2X8V5</accession>
<dbReference type="PANTHER" id="PTHR33434">
    <property type="entry name" value="DEGV DOMAIN-CONTAINING PROTEIN DR_1986-RELATED"/>
    <property type="match status" value="1"/>
</dbReference>
<keyword evidence="2" id="KW-0446">Lipid-binding</keyword>
<gene>
    <name evidence="3" type="ORF">DHW61_11605</name>
</gene>
<dbReference type="Proteomes" id="UP000262969">
    <property type="component" value="Unassembled WGS sequence"/>
</dbReference>
<dbReference type="Pfam" id="PF02645">
    <property type="entry name" value="DegV"/>
    <property type="match status" value="1"/>
</dbReference>
<dbReference type="Gene3D" id="3.30.1180.10">
    <property type="match status" value="1"/>
</dbReference>
<evidence type="ECO:0000256" key="2">
    <source>
        <dbReference type="ARBA" id="ARBA00023121"/>
    </source>
</evidence>
<reference evidence="3 4" key="1">
    <citation type="journal article" date="2018" name="Nat. Biotechnol.">
        <title>A standardized bacterial taxonomy based on genome phylogeny substantially revises the tree of life.</title>
        <authorList>
            <person name="Parks D.H."/>
            <person name="Chuvochina M."/>
            <person name="Waite D.W."/>
            <person name="Rinke C."/>
            <person name="Skarshewski A."/>
            <person name="Chaumeil P.A."/>
            <person name="Hugenholtz P."/>
        </authorList>
    </citation>
    <scope>NUCLEOTIDE SEQUENCE [LARGE SCALE GENOMIC DNA]</scope>
    <source>
        <strain evidence="3">UBA11728</strain>
    </source>
</reference>
<dbReference type="InterPro" id="IPR043168">
    <property type="entry name" value="DegV_C"/>
</dbReference>
<dbReference type="InterPro" id="IPR003797">
    <property type="entry name" value="DegV"/>
</dbReference>
<dbReference type="SUPFAM" id="SSF82549">
    <property type="entry name" value="DAK1/DegV-like"/>
    <property type="match status" value="1"/>
</dbReference>
<protein>
    <submittedName>
        <fullName evidence="3">Fatty acid-binding protein DegV</fullName>
    </submittedName>
</protein>
<evidence type="ECO:0000313" key="4">
    <source>
        <dbReference type="Proteomes" id="UP000262969"/>
    </source>
</evidence>
<dbReference type="InterPro" id="IPR050270">
    <property type="entry name" value="DegV_domain_contain"/>
</dbReference>
<comment type="caution">
    <text evidence="3">The sequence shown here is derived from an EMBL/GenBank/DDBJ whole genome shotgun (WGS) entry which is preliminary data.</text>
</comment>
<name>A0A3D2X8V5_9FIRM</name>
<evidence type="ECO:0000313" key="3">
    <source>
        <dbReference type="EMBL" id="HCL03033.1"/>
    </source>
</evidence>
<dbReference type="EMBL" id="DPVV01000387">
    <property type="protein sequence ID" value="HCL03033.1"/>
    <property type="molecule type" value="Genomic_DNA"/>
</dbReference>
<dbReference type="Gene3D" id="3.40.50.10170">
    <property type="match status" value="1"/>
</dbReference>
<sequence length="287" mass="31730">MRDFIISTDSTADLPLEYVKEHNIFIHPLYYNLDGEIYGGDKNLDPKDFYDRMKNGLMPTTMASNPEFILESFTKQVKSGADVLHISFSSALSGSCSNATVTAREICDENPDAKIVVVDSCCASMGQGLLVYKAVQLKEAGKSLEEVVNFIEENKNHICHQFTVDNLFHLHRGGRVSKTTAIIGTLINVKPVLHVDNEGHLIPLTNVRGRKKALTTLVDNMEQKTKGYENDVVFISHGDCIEDANFVADLIKERLGITNFMINYICPTIGTHAGPGTVALFFVGSEK</sequence>
<dbReference type="PROSITE" id="PS51482">
    <property type="entry name" value="DEGV"/>
    <property type="match status" value="1"/>
</dbReference>
<comment type="function">
    <text evidence="1">May bind long-chain fatty acids, such as palmitate, and may play a role in lipid transport or fatty acid metabolism.</text>
</comment>
<evidence type="ECO:0000256" key="1">
    <source>
        <dbReference type="ARBA" id="ARBA00003238"/>
    </source>
</evidence>
<organism evidence="3 4">
    <name type="scientific">Lachnoclostridium phytofermentans</name>
    <dbReference type="NCBI Taxonomy" id="66219"/>
    <lineage>
        <taxon>Bacteria</taxon>
        <taxon>Bacillati</taxon>
        <taxon>Bacillota</taxon>
        <taxon>Clostridia</taxon>
        <taxon>Lachnospirales</taxon>
        <taxon>Lachnospiraceae</taxon>
    </lineage>
</organism>
<proteinExistence type="predicted"/>
<dbReference type="GO" id="GO:0008289">
    <property type="term" value="F:lipid binding"/>
    <property type="evidence" value="ECO:0007669"/>
    <property type="project" value="UniProtKB-KW"/>
</dbReference>
<dbReference type="NCBIfam" id="TIGR00762">
    <property type="entry name" value="DegV"/>
    <property type="match status" value="1"/>
</dbReference>
<dbReference type="AlphaFoldDB" id="A0A3D2X8V5"/>